<dbReference type="SUPFAM" id="SSF56300">
    <property type="entry name" value="Metallo-dependent phosphatases"/>
    <property type="match status" value="1"/>
</dbReference>
<accession>X0XEC2</accession>
<feature type="non-terminal residue" evidence="1">
    <location>
        <position position="1"/>
    </location>
</feature>
<comment type="caution">
    <text evidence="1">The sequence shown here is derived from an EMBL/GenBank/DDBJ whole genome shotgun (WGS) entry which is preliminary data.</text>
</comment>
<gene>
    <name evidence="1" type="ORF">S01H1_66151</name>
</gene>
<proteinExistence type="predicted"/>
<reference evidence="1" key="1">
    <citation type="journal article" date="2014" name="Front. Microbiol.">
        <title>High frequency of phylogenetically diverse reductive dehalogenase-homologous genes in deep subseafloor sedimentary metagenomes.</title>
        <authorList>
            <person name="Kawai M."/>
            <person name="Futagami T."/>
            <person name="Toyoda A."/>
            <person name="Takaki Y."/>
            <person name="Nishi S."/>
            <person name="Hori S."/>
            <person name="Arai W."/>
            <person name="Tsubouchi T."/>
            <person name="Morono Y."/>
            <person name="Uchiyama I."/>
            <person name="Ito T."/>
            <person name="Fujiyama A."/>
            <person name="Inagaki F."/>
            <person name="Takami H."/>
        </authorList>
    </citation>
    <scope>NUCLEOTIDE SEQUENCE</scope>
    <source>
        <strain evidence="1">Expedition CK06-06</strain>
    </source>
</reference>
<protein>
    <submittedName>
        <fullName evidence="1">Uncharacterized protein</fullName>
    </submittedName>
</protein>
<dbReference type="InterPro" id="IPR029052">
    <property type="entry name" value="Metallo-depent_PP-like"/>
</dbReference>
<dbReference type="AlphaFoldDB" id="X0XEC2"/>
<sequence>YLESNDLFRQDKFINGYLDDHFARFDSAGIYYLCYLGNDDLRIFDKLFEETCNKYSFVVCLTQRKFEVGGYKFVGMNWVVDYLFRLKDRCRMDTDDYMFQEQFGKGLLSTPNGWQEIDDWFTYAKTLPTIEEELNQLVCPKDMAKSVYVIHMPPNRL</sequence>
<dbReference type="EMBL" id="BARS01043729">
    <property type="protein sequence ID" value="GAG41529.1"/>
    <property type="molecule type" value="Genomic_DNA"/>
</dbReference>
<evidence type="ECO:0000313" key="1">
    <source>
        <dbReference type="EMBL" id="GAG41529.1"/>
    </source>
</evidence>
<name>X0XEC2_9ZZZZ</name>
<organism evidence="1">
    <name type="scientific">marine sediment metagenome</name>
    <dbReference type="NCBI Taxonomy" id="412755"/>
    <lineage>
        <taxon>unclassified sequences</taxon>
        <taxon>metagenomes</taxon>
        <taxon>ecological metagenomes</taxon>
    </lineage>
</organism>